<reference evidence="2" key="1">
    <citation type="submission" date="2016-11" db="UniProtKB">
        <authorList>
            <consortium name="WormBaseParasite"/>
        </authorList>
    </citation>
    <scope>IDENTIFICATION</scope>
</reference>
<evidence type="ECO:0000313" key="2">
    <source>
        <dbReference type="WBParaSite" id="L893_g5810.t1"/>
    </source>
</evidence>
<organism evidence="1 2">
    <name type="scientific">Steinernema glaseri</name>
    <dbReference type="NCBI Taxonomy" id="37863"/>
    <lineage>
        <taxon>Eukaryota</taxon>
        <taxon>Metazoa</taxon>
        <taxon>Ecdysozoa</taxon>
        <taxon>Nematoda</taxon>
        <taxon>Chromadorea</taxon>
        <taxon>Rhabditida</taxon>
        <taxon>Tylenchina</taxon>
        <taxon>Panagrolaimomorpha</taxon>
        <taxon>Strongyloidoidea</taxon>
        <taxon>Steinernematidae</taxon>
        <taxon>Steinernema</taxon>
    </lineage>
</organism>
<protein>
    <submittedName>
        <fullName evidence="2">EF-hand domain-containing protein</fullName>
    </submittedName>
</protein>
<dbReference type="AlphaFoldDB" id="A0A1I8AGV2"/>
<name>A0A1I8AGV2_9BILA</name>
<dbReference type="Gene3D" id="1.10.238.10">
    <property type="entry name" value="EF-hand"/>
    <property type="match status" value="1"/>
</dbReference>
<dbReference type="InterPro" id="IPR011992">
    <property type="entry name" value="EF-hand-dom_pair"/>
</dbReference>
<accession>A0A1I8AGV2</accession>
<sequence>MFPIWKSSEREEGIQTVRGAADKAAHVDWSSGIGIRAMLRVICLFHTTNQQGVQYIVRSRPDRWVDTSSNAVQTEYFYTVGVERLTTRGIEAAIRIRLIKGKTNLNVKGVVHQAIANPLEGRRIYRTYFVPDHTFRCRLPNNDKCEWTSSKDLLSQVPDHTFRCRLPNNDKYEWTSSKDLLSQVARGKISANVGEAVKALEEGLYMPMTEVNDVEMNVSDVVKAYENLFTDNQRVLLKDAGFASRQMDRIYRMYLEIVWPNSIMNFDEFDMFFRNHEMRMGGDTKSLFRSFSLSKEDGINFFDFVLGLAAIQPDTPHGKTSGDLRTRYIFR</sequence>
<dbReference type="WBParaSite" id="L893_g5810.t1">
    <property type="protein sequence ID" value="L893_g5810.t1"/>
    <property type="gene ID" value="L893_g5810"/>
</dbReference>
<proteinExistence type="predicted"/>
<dbReference type="SUPFAM" id="SSF47473">
    <property type="entry name" value="EF-hand"/>
    <property type="match status" value="1"/>
</dbReference>
<dbReference type="Proteomes" id="UP000095287">
    <property type="component" value="Unplaced"/>
</dbReference>
<keyword evidence="1" id="KW-1185">Reference proteome</keyword>
<evidence type="ECO:0000313" key="1">
    <source>
        <dbReference type="Proteomes" id="UP000095287"/>
    </source>
</evidence>